<accession>A0A9W8M126</accession>
<protein>
    <submittedName>
        <fullName evidence="2">Uncharacterized protein</fullName>
    </submittedName>
</protein>
<comment type="caution">
    <text evidence="2">The sequence shown here is derived from an EMBL/GenBank/DDBJ whole genome shotgun (WGS) entry which is preliminary data.</text>
</comment>
<dbReference type="AlphaFoldDB" id="A0A9W8M126"/>
<dbReference type="InterPro" id="IPR013950">
    <property type="entry name" value="Mis14/Nsl1"/>
</dbReference>
<dbReference type="PANTHER" id="PTHR31749">
    <property type="entry name" value="KINETOCHORE-ASSOCIATED PROTEIN NSL1 HOMOLOG"/>
    <property type="match status" value="1"/>
</dbReference>
<dbReference type="Proteomes" id="UP001139887">
    <property type="component" value="Unassembled WGS sequence"/>
</dbReference>
<dbReference type="Pfam" id="PF08641">
    <property type="entry name" value="Mis14"/>
    <property type="match status" value="1"/>
</dbReference>
<proteinExistence type="predicted"/>
<keyword evidence="1" id="KW-0175">Coiled coil</keyword>
<dbReference type="GO" id="GO:0000444">
    <property type="term" value="C:MIS12/MIND type complex"/>
    <property type="evidence" value="ECO:0007669"/>
    <property type="project" value="TreeGrafter"/>
</dbReference>
<evidence type="ECO:0000313" key="3">
    <source>
        <dbReference type="Proteomes" id="UP001139887"/>
    </source>
</evidence>
<gene>
    <name evidence="2" type="ORF">IWW36_002004</name>
</gene>
<dbReference type="GO" id="GO:0000070">
    <property type="term" value="P:mitotic sister chromatid segregation"/>
    <property type="evidence" value="ECO:0007669"/>
    <property type="project" value="InterPro"/>
</dbReference>
<reference evidence="2" key="1">
    <citation type="submission" date="2022-07" db="EMBL/GenBank/DDBJ databases">
        <title>Phylogenomic reconstructions and comparative analyses of Kickxellomycotina fungi.</title>
        <authorList>
            <person name="Reynolds N.K."/>
            <person name="Stajich J.E."/>
            <person name="Barry K."/>
            <person name="Grigoriev I.V."/>
            <person name="Crous P."/>
            <person name="Smith M.E."/>
        </authorList>
    </citation>
    <scope>NUCLEOTIDE SEQUENCE</scope>
    <source>
        <strain evidence="2">NRRL 1566</strain>
    </source>
</reference>
<evidence type="ECO:0000313" key="2">
    <source>
        <dbReference type="EMBL" id="KAJ2850318.1"/>
    </source>
</evidence>
<dbReference type="OrthoDB" id="2135762at2759"/>
<dbReference type="PANTHER" id="PTHR31749:SF3">
    <property type="entry name" value="KINETOCHORE-ASSOCIATED PROTEIN NSL1 HOMOLOG"/>
    <property type="match status" value="1"/>
</dbReference>
<dbReference type="EMBL" id="JANBUW010000036">
    <property type="protein sequence ID" value="KAJ2850318.1"/>
    <property type="molecule type" value="Genomic_DNA"/>
</dbReference>
<feature type="coiled-coil region" evidence="1">
    <location>
        <begin position="97"/>
        <end position="124"/>
    </location>
</feature>
<keyword evidence="3" id="KW-1185">Reference proteome</keyword>
<organism evidence="2 3">
    <name type="scientific">Coemansia brasiliensis</name>
    <dbReference type="NCBI Taxonomy" id="2650707"/>
    <lineage>
        <taxon>Eukaryota</taxon>
        <taxon>Fungi</taxon>
        <taxon>Fungi incertae sedis</taxon>
        <taxon>Zoopagomycota</taxon>
        <taxon>Kickxellomycotina</taxon>
        <taxon>Kickxellomycetes</taxon>
        <taxon>Kickxellales</taxon>
        <taxon>Kickxellaceae</taxon>
        <taxon>Coemansia</taxon>
    </lineage>
</organism>
<sequence>MAFSSNGNNGSNGDIPKIQLESKEDVHFLQAQFTTFLEKTLENNATLRDSQMTAEQRREAEDLIKDRLLKWTNDMWELAGHSITVNGFRYHEAMKEKSRIEPLNEQLKSEVEQLQEEADSLLLSVSGKRRTVPAQIERLARDSVWRESVAAERTVEIKGMDQEIAAVDEQTLPYIDDRVNSELEQALNLAQKVNDGAQDIVKALKQTTEAMEDTKARAAAEAQDDCKVREILLPKKPTLLHSTQGTSENLQLLAYKTALHAITSEAAHMD</sequence>
<evidence type="ECO:0000256" key="1">
    <source>
        <dbReference type="SAM" id="Coils"/>
    </source>
</evidence>
<name>A0A9W8M126_9FUNG</name>